<feature type="compositionally biased region" description="Low complexity" evidence="11">
    <location>
        <begin position="315"/>
        <end position="344"/>
    </location>
</feature>
<feature type="compositionally biased region" description="Polar residues" evidence="11">
    <location>
        <begin position="1210"/>
        <end position="1219"/>
    </location>
</feature>
<evidence type="ECO:0000256" key="10">
    <source>
        <dbReference type="ARBA" id="ARBA00023242"/>
    </source>
</evidence>
<feature type="region of interest" description="Disordered" evidence="11">
    <location>
        <begin position="974"/>
        <end position="1011"/>
    </location>
</feature>
<feature type="region of interest" description="Disordered" evidence="11">
    <location>
        <begin position="1137"/>
        <end position="1221"/>
    </location>
</feature>
<dbReference type="InterPro" id="IPR051493">
    <property type="entry name" value="CHD"/>
</dbReference>
<name>A0ABK9MK04_GLOMM</name>
<feature type="region of interest" description="Disordered" evidence="11">
    <location>
        <begin position="5222"/>
        <end position="5243"/>
    </location>
</feature>
<feature type="compositionally biased region" description="Polar residues" evidence="11">
    <location>
        <begin position="5773"/>
        <end position="5791"/>
    </location>
</feature>
<feature type="compositionally biased region" description="Basic and acidic residues" evidence="11">
    <location>
        <begin position="1463"/>
        <end position="1475"/>
    </location>
</feature>
<dbReference type="InterPro" id="IPR038718">
    <property type="entry name" value="SNF2-like_sf"/>
</dbReference>
<feature type="region of interest" description="Disordered" evidence="11">
    <location>
        <begin position="709"/>
        <end position="865"/>
    </location>
</feature>
<evidence type="ECO:0008006" key="17">
    <source>
        <dbReference type="Google" id="ProtNLM"/>
    </source>
</evidence>
<dbReference type="InterPro" id="IPR006576">
    <property type="entry name" value="BRK_domain"/>
</dbReference>
<feature type="compositionally biased region" description="Low complexity" evidence="11">
    <location>
        <begin position="4648"/>
        <end position="4666"/>
    </location>
</feature>
<feature type="compositionally biased region" description="Low complexity" evidence="11">
    <location>
        <begin position="5713"/>
        <end position="5730"/>
    </location>
</feature>
<feature type="compositionally biased region" description="Low complexity" evidence="11">
    <location>
        <begin position="4912"/>
        <end position="4943"/>
    </location>
</feature>
<feature type="region of interest" description="Disordered" evidence="11">
    <location>
        <begin position="885"/>
        <end position="953"/>
    </location>
</feature>
<evidence type="ECO:0000256" key="2">
    <source>
        <dbReference type="ARBA" id="ARBA00022737"/>
    </source>
</evidence>
<feature type="region of interest" description="Disordered" evidence="11">
    <location>
        <begin position="1463"/>
        <end position="1830"/>
    </location>
</feature>
<feature type="compositionally biased region" description="Polar residues" evidence="11">
    <location>
        <begin position="1581"/>
        <end position="1593"/>
    </location>
</feature>
<evidence type="ECO:0000256" key="1">
    <source>
        <dbReference type="ARBA" id="ARBA00004123"/>
    </source>
</evidence>
<dbReference type="CDD" id="cd17995">
    <property type="entry name" value="DEXHc_CHD6_7_8_9"/>
    <property type="match status" value="1"/>
</dbReference>
<feature type="compositionally biased region" description="Basic and acidic residues" evidence="11">
    <location>
        <begin position="3187"/>
        <end position="3196"/>
    </location>
</feature>
<feature type="compositionally biased region" description="Basic and acidic residues" evidence="11">
    <location>
        <begin position="1872"/>
        <end position="1931"/>
    </location>
</feature>
<feature type="compositionally biased region" description="Basic and acidic residues" evidence="11">
    <location>
        <begin position="5758"/>
        <end position="5767"/>
    </location>
</feature>
<dbReference type="InterPro" id="IPR001650">
    <property type="entry name" value="Helicase_C-like"/>
</dbReference>
<dbReference type="Gene3D" id="3.40.5.120">
    <property type="match status" value="1"/>
</dbReference>
<feature type="region of interest" description="Disordered" evidence="11">
    <location>
        <begin position="3358"/>
        <end position="3410"/>
    </location>
</feature>
<feature type="compositionally biased region" description="Polar residues" evidence="11">
    <location>
        <begin position="3381"/>
        <end position="3392"/>
    </location>
</feature>
<feature type="compositionally biased region" description="Low complexity" evidence="11">
    <location>
        <begin position="110"/>
        <end position="125"/>
    </location>
</feature>
<dbReference type="Proteomes" id="UP000092444">
    <property type="component" value="Unassembled WGS sequence"/>
</dbReference>
<keyword evidence="7" id="KW-0805">Transcription regulation</keyword>
<feature type="compositionally biased region" description="Polar residues" evidence="11">
    <location>
        <begin position="218"/>
        <end position="245"/>
    </location>
</feature>
<keyword evidence="4" id="KW-0378">Hydrolase</keyword>
<feature type="compositionally biased region" description="Low complexity" evidence="11">
    <location>
        <begin position="887"/>
        <end position="907"/>
    </location>
</feature>
<feature type="region of interest" description="Disordered" evidence="11">
    <location>
        <begin position="98"/>
        <end position="694"/>
    </location>
</feature>
<feature type="compositionally biased region" description="Low complexity" evidence="11">
    <location>
        <begin position="3478"/>
        <end position="3490"/>
    </location>
</feature>
<feature type="region of interest" description="Disordered" evidence="11">
    <location>
        <begin position="4079"/>
        <end position="4104"/>
    </location>
</feature>
<evidence type="ECO:0000313" key="16">
    <source>
        <dbReference type="Proteomes" id="UP000092444"/>
    </source>
</evidence>
<feature type="region of interest" description="Disordered" evidence="11">
    <location>
        <begin position="4364"/>
        <end position="4383"/>
    </location>
</feature>
<feature type="compositionally biased region" description="Low complexity" evidence="11">
    <location>
        <begin position="5670"/>
        <end position="5703"/>
    </location>
</feature>
<dbReference type="Gene3D" id="1.10.10.60">
    <property type="entry name" value="Homeodomain-like"/>
    <property type="match status" value="2"/>
</dbReference>
<dbReference type="PROSITE" id="PS51192">
    <property type="entry name" value="HELICASE_ATP_BIND_1"/>
    <property type="match status" value="1"/>
</dbReference>
<dbReference type="InterPro" id="IPR000330">
    <property type="entry name" value="SNF2_N"/>
</dbReference>
<accession>A0ABK9MK04</accession>
<dbReference type="Pfam" id="PF00385">
    <property type="entry name" value="Chromo"/>
    <property type="match status" value="1"/>
</dbReference>
<feature type="region of interest" description="Disordered" evidence="11">
    <location>
        <begin position="5291"/>
        <end position="5341"/>
    </location>
</feature>
<feature type="compositionally biased region" description="Polar residues" evidence="11">
    <location>
        <begin position="513"/>
        <end position="533"/>
    </location>
</feature>
<evidence type="ECO:0000256" key="8">
    <source>
        <dbReference type="ARBA" id="ARBA00023125"/>
    </source>
</evidence>
<feature type="compositionally biased region" description="Low complexity" evidence="11">
    <location>
        <begin position="5615"/>
        <end position="5627"/>
    </location>
</feature>
<evidence type="ECO:0000256" key="7">
    <source>
        <dbReference type="ARBA" id="ARBA00023015"/>
    </source>
</evidence>
<dbReference type="InterPro" id="IPR014001">
    <property type="entry name" value="Helicase_ATP-bd"/>
</dbReference>
<keyword evidence="9" id="KW-0804">Transcription</keyword>
<keyword evidence="3" id="KW-0547">Nucleotide-binding</keyword>
<feature type="compositionally biased region" description="Low complexity" evidence="11">
    <location>
        <begin position="639"/>
        <end position="684"/>
    </location>
</feature>
<dbReference type="EMBL" id="CCAG010017913">
    <property type="status" value="NOT_ANNOTATED_CDS"/>
    <property type="molecule type" value="Genomic_DNA"/>
</dbReference>
<feature type="region of interest" description="Disordered" evidence="11">
    <location>
        <begin position="1"/>
        <end position="58"/>
    </location>
</feature>
<evidence type="ECO:0000259" key="12">
    <source>
        <dbReference type="PROSITE" id="PS50013"/>
    </source>
</evidence>
<feature type="compositionally biased region" description="Polar residues" evidence="11">
    <location>
        <begin position="4846"/>
        <end position="4857"/>
    </location>
</feature>
<feature type="compositionally biased region" description="Low complexity" evidence="11">
    <location>
        <begin position="373"/>
        <end position="391"/>
    </location>
</feature>
<keyword evidence="8" id="KW-0238">DNA-binding</keyword>
<dbReference type="Pfam" id="PF07533">
    <property type="entry name" value="BRK"/>
    <property type="match status" value="1"/>
</dbReference>
<feature type="compositionally biased region" description="Low complexity" evidence="11">
    <location>
        <begin position="782"/>
        <end position="802"/>
    </location>
</feature>
<feature type="compositionally biased region" description="Pro residues" evidence="11">
    <location>
        <begin position="425"/>
        <end position="438"/>
    </location>
</feature>
<dbReference type="PANTHER" id="PTHR46850">
    <property type="entry name" value="CHROMODOMAIN-HELICASE-DNA-BINDING PROTEIN 9"/>
    <property type="match status" value="1"/>
</dbReference>
<feature type="region of interest" description="Disordered" evidence="11">
    <location>
        <begin position="3234"/>
        <end position="3256"/>
    </location>
</feature>
<keyword evidence="16" id="KW-1185">Reference proteome</keyword>
<dbReference type="Pfam" id="PF00271">
    <property type="entry name" value="Helicase_C"/>
    <property type="match status" value="1"/>
</dbReference>
<dbReference type="InterPro" id="IPR027417">
    <property type="entry name" value="P-loop_NTPase"/>
</dbReference>
<feature type="compositionally biased region" description="Low complexity" evidence="11">
    <location>
        <begin position="614"/>
        <end position="632"/>
    </location>
</feature>
<dbReference type="Gene3D" id="2.40.50.40">
    <property type="match status" value="2"/>
</dbReference>
<dbReference type="InterPro" id="IPR000953">
    <property type="entry name" value="Chromo/chromo_shadow_dom"/>
</dbReference>
<feature type="compositionally biased region" description="Polar residues" evidence="11">
    <location>
        <begin position="4606"/>
        <end position="4645"/>
    </location>
</feature>
<feature type="compositionally biased region" description="Low complexity" evidence="11">
    <location>
        <begin position="921"/>
        <end position="952"/>
    </location>
</feature>
<feature type="compositionally biased region" description="Basic and acidic residues" evidence="11">
    <location>
        <begin position="1544"/>
        <end position="1563"/>
    </location>
</feature>
<feature type="compositionally biased region" description="Low complexity" evidence="11">
    <location>
        <begin position="5513"/>
        <end position="5526"/>
    </location>
</feature>
<evidence type="ECO:0000256" key="6">
    <source>
        <dbReference type="ARBA" id="ARBA00022853"/>
    </source>
</evidence>
<feature type="domain" description="Chromo" evidence="12">
    <location>
        <begin position="2119"/>
        <end position="2175"/>
    </location>
</feature>
<comment type="subcellular location">
    <subcellularLocation>
        <location evidence="1">Nucleus</location>
    </subcellularLocation>
</comment>
<dbReference type="CDD" id="cd18663">
    <property type="entry name" value="CD2_tandem_CHD5-9_like"/>
    <property type="match status" value="1"/>
</dbReference>
<evidence type="ECO:0000256" key="4">
    <source>
        <dbReference type="ARBA" id="ARBA00022801"/>
    </source>
</evidence>
<feature type="compositionally biased region" description="Low complexity" evidence="11">
    <location>
        <begin position="814"/>
        <end position="830"/>
    </location>
</feature>
<dbReference type="SMART" id="SM00490">
    <property type="entry name" value="HELICc"/>
    <property type="match status" value="1"/>
</dbReference>
<evidence type="ECO:0000256" key="11">
    <source>
        <dbReference type="SAM" id="MobiDB-lite"/>
    </source>
</evidence>
<dbReference type="InterPro" id="IPR037259">
    <property type="entry name" value="BRK_sf"/>
</dbReference>
<dbReference type="SMART" id="SM00487">
    <property type="entry name" value="DEXDc"/>
    <property type="match status" value="1"/>
</dbReference>
<sequence>MDGNAQNMFHGNHQGDPYYRYDPGASPRAMGPPGGYPPRHRAPHPLQQQSQYPAYQPTPENIYGLGAADQLAGMGMGELTGWGAAPTVPGQASAYPGTAIGAYGHPQAGPSTQQRQSSSQPSYRQHMPAYGQQEQQKLPYGPQQGMMSSLLQQPGSNVGAGGYSALTQQPQQQQATTAQQQQQQSQQSRLPQHYPQPPTQHQLYPGGPTQGQTGGPSNVPSGPQTYSHSPYTASMHQQTGRSSQHGGYGHAGLDQSSSYSQHATTAPVSVPSHHLSGQQQVVQLGAHPVAHMGPGPQQQQPPTGLQHGVTSLGPPQQQQGSAHLLQGQQSQQQQQQPQQQQPPQNHVGLMNQHQQLPPPHGMAVPSSYGGHHQQPPQQQAQQQQSPSQQPQVGGAPAYIPSSGKHQATASPQYRAPFPQLSPQMSPRPPTMSPHPQMSPRPGISPAKPPSTQQQQQQQGTQSSTQQQPSSQQQQQPTHHSISGMVGLTSPRQQTSTANSGGSVPGSKSGGSGQPVNTLQALEQMVMPSQSMSGGTLDYPSPYRQSTAGHGPMGPRMPVSPQHHQQWPTHLALPQSQQPMPGGSMSGPQQMQHQQQIHSQQSQQMGIYGVPPPAQSQMNHQQQQQPAPQSSQTQPPPSHVPTLPTPASMNQAQASQQQQQPPQQPQQATSQQQAQPAPSSQQQTTQHHHQQQQLNEQLQHSINDIVGNTSSSQQQQLQAAHASMSPMHHQHQQHQAQQQQQPPLSLTSLHHHHHTVHHQMPTENLLSGRSTSSQDTQMNSSVTTTNNQQHLQQHQTHLQLHQQSPLHTSVPPPHLQQSSPRQHQQPTSSHQSPHHQHQQQQQHTQPQPFSSQQQQQHQQPQHQQQVMGDPFSSMIANNNTTDSGISVQKLQQQQQSHQQQQQLQSQQQVPVISATLSPSRVSSPLNTLSSTSNQQQIQQPQLQQPITPSTPTQHHLISGILNETANSNDSSTLAIAANDSNNSSSNSSTNSIVNNQPSSLHDSNSQSSINSVSHNAAATLESSTGGNSGGLLNSNSNSATNAGIGGGSGGGLLESAGASIFDNNSMSSTNAAGNAPDSAVPITAAILDSSSQTSFMGMVDASNVNEKVIKPIESEENPAEIETASQTAIPNEILVEQATAGDTIPKTNKEELSLKANATTEDTGETSKSKEVVAGAKSETSKSTDQFASDIADKSEAAKPTVDAITHSEKSQPIPSTQDQPVLLPKTVASGPHLISHQQKQQQQHPQGIAGMITPHHVMPSAQGLSAMGYDGTQTQTPIQSHAIPSTHGIMQSYGSNHLSYPPYPVLHQQEIAALQQQLQELYCMPPGQDHQEKIMRLQERLNLVQQHEVTDQCSGGPQCPLYQNMPPSLYGTSAMHQPQVIESPQVSSTTGRGRGKGTNKPRKPRVKKGDKIQAASEHVTITGSVVQQSNVIPPNQLPVSEDCVTQGAGDTSVVGLMEYHESGLGDHSQDVHSANELDTSTDAIGKKKSRKPRTPKDPNKPRRERNPKMKKLKGLEGTEGGGIEILPHQGRKRNNNGGARRKKLPEDNDYDRCAEGSEGEDNKPLVLRSNVNDLENENKPETTTVDDIKTSSIAEGETPDYDDIPVSKIPKGDDGTGHTNAEVGDETVDSVPDSAGDSTTTPSRRNKKRSGRGRGDNDGGSARRRSQLSAKALKKRRNRGRIVPESDGEDDNLASTPPPSPPPDSELDTSKRRSSRNTQRKKYIDDVMLRFSDEETTSLMNTSPLKKEKKAVSIAVTICSASSDVEKTEQGASNSGGEGAASDQPSTSDDKISMTGEDGGEGSSGATSTSTNEKSEKQELAVPTISAKPNYVYINTGDEDSMVVQYVLAVRMGKRELLPDPLPEPLKEEEEKEKAISERKSEERPEEQEKALKTNEEKVEKKEGVNEEKQEDSEVIRPDEALCEDVKETKENEGKIEIEAVAKLMELKEESEQQNDNKKIANDEISSCDKVEKMDVDETELNVKIDENEKTNYIQEKIQEKETSASDKNPEEKSSLAETIESAKNKIDDKESKSVDVKAVKDEKLGEGSKPEPVFIEVEEFLVKYRNFSYLHCEWRTEEELYKGDRRVGAKIRRFQQKQAQQINIFDNIEEEYFNPDFVEVDRVLDMSIHTDEQSGETTKHYLVKWKSLPYEDCTWELEEDVDAEKIEQYLKFNKVPPRCDWKNKKRPHPDQWKKLEKTPVFKGGNTLRPYQLEGLNWLKFSWYNSHNCILADEMGLGKTIQSLTFVHSVYEYGIRGPFLVIAPLSTIPNWQREFESWTDMNVVVYHGSVTSKQMIQDYEFYLKSESGKILKEPVKFNVLITTFEMIVTDHMDLKPFSWRLCVIDEAHRLKNRNCKLLEGLRQLNLEHRVLLSGTPLQNNMSELFSLLNFLEPSQFSSAEEFMAEFGSLRTEEEVNKLQALLKPMMLRRLKDDVEKSLAPKEETIIEVELTNIQKKYYRGILEQNFAFLKKGTTSANIPNLMNTMMELRKCCIHPYLLNGAEEQIQYDYRVQHGEDPESYYKNLIQSAGKMVLIDKLLPKLKANGHRVLIFSQMVRCLDILEDYLVYRKYPFERIDGRIRGNLRQEAIDRYSKPGSDRFVFLLCTKAGGLGINLTAADTVIIYDSDWNPQNDLQAQARCHRIGQRKMVKIYRLLCRNTYEREMFDKASLKLGLDKAVLQSMNTHASKDGSNKQLSKKEIEDLLKKGAYGAVMDDDNAGDKFCEEDIDSILQRRTQVITMESEKGSTFSKASFAASGNRSDITIDDPDFWTKWAKKADIDPEICERDETEDLVLSEPRRRTQIKRYGHEDVMDVNSDDSSNDNSDEEGGIGLRSTRRARKEKRDRCREKKANDDYIPRERDALAALGLEEIQYGNWAKSECFKVEKGLLSFGWGRWPEILDLGQFKRGWREIDIEDCARIILLYCLQVYKGDEKIKTFIWDLITPTEDGEIQKISRDHSGLHNLVPRGRNGGKTQKEFSTVAGAETTPLIVSPNSTSLVNIPTAAKSSVALIEKEPIVRSPQNPQDPNHWSKQDKYDADAYLEGAYKKHLSRHANKVLLRVRMLYYIQHEVIGDLVQQIKENTSASELPIRPPTMVDQVPASWWNPACCDKSLLVGTFKHGCEMYRQMRSDPMLCYVGHVGSADDALIVTNLPINEDDANSKLEDGDEVDDDGTATKDSDSTKLTTGDNKDSLDPERPSSSGKNKKLAKSATADEAIVASEDKADDKVTVVMAEDQYERDINGSEKDDENITKTESDDITKTELDKVAVVGAVIMSNVIDSASDSSTPAATEANSVETTLLEIETTRTLTTVASPKAGFMADIATVKEASNSGSNANNTCTTTTITSTITNTTTIVTNTSTSSTTTTTNTITSSSSTSSSNEQTQNETVNPNSCLGLDEEESGAGSYPPTQILSEDAATSWPSMQDLNTRLRRVITAYQRNYKKEELKQQQKAKLQALVSTTPPLSVPTTPTLQSMQMQMQNAAAAASNSSDPGSRSLQSLIQHNNNVGPLATGPSTSAAAAAAAAAVPQSIGHNVSLQHQIQHQSTQQQQQQHQQQQQQNMQQQQAAAAAAAAVATAPMPTAADISLMLSILNTTDVSQLANLDINKLAMYLVSMNNKMERQGKLEMAAKERELQRLQCIPKKWNRREEYEFLRVLTGYGVDLHLPSILATSTHTTTLAPDWTKFKQMAHLERKSDETLSDYYKVFIATCKRQAGVKLNENEKGLEGIIDDISEDHAKLILDRLELLSKLREIIKHPQLEERLKLCLVNNDTPDWWEAGKHDKELIAAVLKHGLYRSETFILNDSSFSFADSEKRFIRELQLQMQRSIKLEALNSEKNAMALTSQQSSPATHLPLGDTVVPLPSVKGEIIDLDDELLTKSSLIKKENYTTLKTDIKKESLDIKRELIDRKELHEQVQESQLLKELKKKSTVELALEEVARETNPIQESNKDFYKNDEQEKSDHSESDDPIKVEIEKQDLKRSSEHEANVSKDEGKPNQIKTGQSEKIESYTDLESCLDLKKLKGKKITIETAHVEENSETEKSMEDLCEQDGNEIVQIKTSGEQQSSCKTITKVENKVNTEESQNDVNETIVQEKPEDDNITSPKDEALDLASASTSSTTVAPSLVIDPEEEKVTKEKAVEAERNKQAAELKARFPDLEVIQPGSAKQRLDKPKLEMCVIRWFKDFSLERRLYHIVTCVETGMWPVDKGYSAFAGCKTIELNIGLHEIIPHLSVALERRSTTPDVITITTDQGVTKHLPASQVQQVAAAAVSCIGPAVGASAQPNTATIKPCQLPSSTAMATASASPIAAPSTNLVGIDANSLNAAMAAAVAVAGGNTNALSALLPGVPLTSVSGLNIPNSSIPSTNTTTASATTATNPSKKRKRHIAIDVETDRAKLHALLNSSQSSGPKDWETEIANMANAAAVAAAGGSCSRRSTASSPNISNLATLQPPPAHQHASLARQSTGQFNKPAIPPLKTPPPAIGAPMDLSSSLPKMNMADIMKSASNSGAIDLSEVQDFSMGSKKPAATSVASTASIHAALSSAFPSMAGKGGKLDDTLNKLMKKNNCTIEESLMGKEKKRKKLDEIVLGLSAAKEQKTFPDPSLPSSKKPQIPPSVSVTPANVQSSLTNQQQNQKPFTITVTTVPGKGKSGASSSSTQTSANNAIPSISASGGLSALQNMAGLGGMTAKDSLNALIAQTMATDPQTFIKQQQKMMQCLPPAQRKLYESMVADMEQTMKINAKYSGHDTKVNKWLTDMSSPLSDQLNMEYAAVAAAGTGSNVINTNATNSRRSSRQQTSAPSQQSLPASQMSGPKSSSSLSQSQQHQSMTGPQGPTGDEPVPVINKQTGKRLTSNKAPQLKRLIQWLTENPNYEVDPKWLEQMQNPMSASSTKPLDNNFSCANKVQHTGRPSSSSGNASSNSHSQSQQQSSQSSSSTSGPTKKSSRQTALDQANAAMQFGSLAGLNPNLLASLPSLSAFDPKNPLSAFDPKNSLLSMPFAAMPGMNNIAGLGSLNNMNLFASLAGMGSLGNLAGMDTQSLAALMAAAGPTLTGLSSATSSSNSSGSGGKTAAAAAVAALGGSSTNNSGQNSSNSVNAKNVSAAAAASASQLAAGFPFLFANPSLLYPPMGMSSLNPYSLGSTGLGSAYDQLAQQYLMNGVGSSAGSTSTSQSKAHQSQSKPSSSRSSTSSAVAAASAAASSAASAANLMNAMAASMSVAQGANSGSSQSTSRGRQNAASRTASQVSAEMIQLSNLLLPGADPHLLESFSRVAGIDLAQASRLMNSLGMPPVSAASTSVSSSMPSEKRSSSTSNNSNSTTAAAAQQAAAEKQAAKEQQKWMESLARGQLPTDLASLQALSQGKLPPSLTGATSSNNQSTLNSAPSTSKSAKAAAAAAAAAVAALPQIPGMSADFSQAFLAEMAAQAMVAAGGSLPLTGPGSLASLTGSLSGLTGGSSSIGGNSSTSGSSLSKRQREQDALAKDAFKQQMDYYTKTLGLGSGISLIPTSSANSTSMGYSGASSSGAGIDDHHKSKRLRTDTTNNSLKDDFSTAAVLATGLPLSLGGGMTSIEKNIRPSSSSTSSSNNMTETDKVTLTPLNSAGIAANLPSQTTITIAPPISSGASSSSERSERSESRISLTITNAAEAAKMPPPYEEADELIIQPILKKPSSSSQQQHSTTNPQTQGSTSNTSTTSSSHANNNNDLVGPNESTSYSVSINGSGNGNVANVSHSEETRRSSGRLKRPRSGVDHSLIAEQPPEKRRELRSTRHTRQSSGNSVDISLNLSTGHNNNENEEKPE</sequence>
<feature type="compositionally biased region" description="Polar residues" evidence="11">
    <location>
        <begin position="5369"/>
        <end position="5385"/>
    </location>
</feature>
<feature type="compositionally biased region" description="Basic and acidic residues" evidence="11">
    <location>
        <begin position="1494"/>
        <end position="1507"/>
    </location>
</feature>
<dbReference type="SMART" id="SM00298">
    <property type="entry name" value="CHROMO"/>
    <property type="match status" value="2"/>
</dbReference>
<dbReference type="InterPro" id="IPR016197">
    <property type="entry name" value="Chromo-like_dom_sf"/>
</dbReference>
<feature type="region of interest" description="Disordered" evidence="11">
    <location>
        <begin position="4782"/>
        <end position="4857"/>
    </location>
</feature>
<evidence type="ECO:0000256" key="9">
    <source>
        <dbReference type="ARBA" id="ARBA00023163"/>
    </source>
</evidence>
<feature type="compositionally biased region" description="Low complexity" evidence="11">
    <location>
        <begin position="4785"/>
        <end position="4829"/>
    </location>
</feature>
<protein>
    <recommendedName>
        <fullName evidence="17">PHD-type domain-containing protein</fullName>
    </recommendedName>
</protein>
<feature type="domain" description="Helicase C-terminal" evidence="14">
    <location>
        <begin position="2533"/>
        <end position="2684"/>
    </location>
</feature>
<feature type="compositionally biased region" description="Low complexity" evidence="11">
    <location>
        <begin position="5291"/>
        <end position="5331"/>
    </location>
</feature>
<feature type="compositionally biased region" description="Basic residues" evidence="11">
    <location>
        <begin position="1662"/>
        <end position="1680"/>
    </location>
</feature>
<feature type="region of interest" description="Disordered" evidence="11">
    <location>
        <begin position="5614"/>
        <end position="5636"/>
    </location>
</feature>
<keyword evidence="10" id="KW-0539">Nucleus</keyword>
<feature type="compositionally biased region" description="Polar residues" evidence="11">
    <location>
        <begin position="145"/>
        <end position="156"/>
    </location>
</feature>
<feature type="region of interest" description="Disordered" evidence="11">
    <location>
        <begin position="3478"/>
        <end position="3498"/>
    </location>
</feature>
<feature type="compositionally biased region" description="Basic and acidic residues" evidence="11">
    <location>
        <begin position="3235"/>
        <end position="3256"/>
    </location>
</feature>
<feature type="compositionally biased region" description="Basic residues" evidence="11">
    <location>
        <begin position="1529"/>
        <end position="1543"/>
    </location>
</feature>
<dbReference type="SUPFAM" id="SSF52540">
    <property type="entry name" value="P-loop containing nucleoside triphosphate hydrolases"/>
    <property type="match status" value="2"/>
</dbReference>
<dbReference type="Gene3D" id="3.40.50.300">
    <property type="entry name" value="P-loop containing nucleotide triphosphate hydrolases"/>
    <property type="match status" value="1"/>
</dbReference>
<feature type="compositionally biased region" description="Low complexity" evidence="11">
    <location>
        <begin position="573"/>
        <end position="606"/>
    </location>
</feature>
<feature type="region of interest" description="Disordered" evidence="11">
    <location>
        <begin position="3156"/>
        <end position="3213"/>
    </location>
</feature>
<feature type="compositionally biased region" description="Low complexity" evidence="11">
    <location>
        <begin position="709"/>
        <end position="747"/>
    </location>
</feature>
<feature type="region of interest" description="Disordered" evidence="11">
    <location>
        <begin position="1382"/>
        <end position="1414"/>
    </location>
</feature>
<feature type="compositionally biased region" description="Low complexity" evidence="11">
    <location>
        <begin position="4364"/>
        <end position="4379"/>
    </location>
</feature>
<dbReference type="Pfam" id="PF00176">
    <property type="entry name" value="SNF2-rel_dom"/>
    <property type="match status" value="1"/>
</dbReference>
<feature type="compositionally biased region" description="Basic residues" evidence="11">
    <location>
        <begin position="1712"/>
        <end position="1721"/>
    </location>
</feature>
<feature type="compositionally biased region" description="Low complexity" evidence="11">
    <location>
        <begin position="5222"/>
        <end position="5237"/>
    </location>
</feature>
<feature type="compositionally biased region" description="Acidic residues" evidence="11">
    <location>
        <begin position="2814"/>
        <end position="2827"/>
    </location>
</feature>
<feature type="compositionally biased region" description="Polar residues" evidence="11">
    <location>
        <begin position="4888"/>
        <end position="4911"/>
    </location>
</feature>
<feature type="compositionally biased region" description="Low complexity" evidence="11">
    <location>
        <begin position="5459"/>
        <end position="5471"/>
    </location>
</feature>
<dbReference type="SUPFAM" id="SSF54160">
    <property type="entry name" value="Chromo domain-like"/>
    <property type="match status" value="2"/>
</dbReference>
<keyword evidence="6" id="KW-0156">Chromatin regulator</keyword>
<feature type="compositionally biased region" description="Low complexity" evidence="11">
    <location>
        <begin position="977"/>
        <end position="1011"/>
    </location>
</feature>
<feature type="domain" description="Helicase ATP-binding" evidence="13">
    <location>
        <begin position="2220"/>
        <end position="2394"/>
    </location>
</feature>
<dbReference type="EnsemblMetazoa" id="GMOY001860.R1636">
    <property type="protein sequence ID" value="GMOY001860.P1636"/>
    <property type="gene ID" value="GMOY001860"/>
</dbReference>
<feature type="compositionally biased region" description="Polar residues" evidence="11">
    <location>
        <begin position="4081"/>
        <end position="4091"/>
    </location>
</feature>
<feature type="region of interest" description="Disordered" evidence="11">
    <location>
        <begin position="4888"/>
        <end position="4950"/>
    </location>
</feature>
<feature type="compositionally biased region" description="Basic residues" evidence="11">
    <location>
        <begin position="1393"/>
        <end position="1408"/>
    </location>
</feature>
<dbReference type="PANTHER" id="PTHR46850:SF1">
    <property type="entry name" value="CHROMODOMAIN-HELICASE-DNA-BINDING PROTEIN 9"/>
    <property type="match status" value="1"/>
</dbReference>
<evidence type="ECO:0000256" key="5">
    <source>
        <dbReference type="ARBA" id="ARBA00022840"/>
    </source>
</evidence>
<feature type="compositionally biased region" description="Low complexity" evidence="11">
    <location>
        <begin position="293"/>
        <end position="302"/>
    </location>
</feature>
<dbReference type="PROSITE" id="PS50013">
    <property type="entry name" value="CHROMO_2"/>
    <property type="match status" value="1"/>
</dbReference>
<feature type="region of interest" description="Disordered" evidence="11">
    <location>
        <begin position="5513"/>
        <end position="5532"/>
    </location>
</feature>
<dbReference type="EMBL" id="CCAG010017914">
    <property type="status" value="NOT_ANNOTATED_CDS"/>
    <property type="molecule type" value="Genomic_DNA"/>
</dbReference>
<dbReference type="InterPro" id="IPR049730">
    <property type="entry name" value="SNF2/RAD54-like_C"/>
</dbReference>
<dbReference type="CDD" id="cd18668">
    <property type="entry name" value="CD1_tandem_CHD5-9_like"/>
    <property type="match status" value="1"/>
</dbReference>
<dbReference type="SUPFAM" id="SSF160481">
    <property type="entry name" value="BRK domain-like"/>
    <property type="match status" value="1"/>
</dbReference>
<evidence type="ECO:0000259" key="14">
    <source>
        <dbReference type="PROSITE" id="PS51194"/>
    </source>
</evidence>
<evidence type="ECO:0000313" key="15">
    <source>
        <dbReference type="EnsemblMetazoa" id="GMOY001860.P1636"/>
    </source>
</evidence>
<feature type="region of interest" description="Disordered" evidence="11">
    <location>
        <begin position="5570"/>
        <end position="5589"/>
    </location>
</feature>
<feature type="compositionally biased region" description="Low complexity" evidence="11">
    <location>
        <begin position="3358"/>
        <end position="3380"/>
    </location>
</feature>
<feature type="region of interest" description="Disordered" evidence="11">
    <location>
        <begin position="5163"/>
        <end position="5188"/>
    </location>
</feature>
<dbReference type="Pfam" id="PF23078">
    <property type="entry name" value="HTH_CHD6-9"/>
    <property type="match status" value="1"/>
</dbReference>
<feature type="region of interest" description="Disordered" evidence="11">
    <location>
        <begin position="5454"/>
        <end position="5479"/>
    </location>
</feature>
<feature type="compositionally biased region" description="Basic and acidic residues" evidence="11">
    <location>
        <begin position="1722"/>
        <end position="1733"/>
    </location>
</feature>
<dbReference type="PROSITE" id="PS51194">
    <property type="entry name" value="HELICASE_CTER"/>
    <property type="match status" value="1"/>
</dbReference>
<feature type="compositionally biased region" description="Low complexity" evidence="11">
    <location>
        <begin position="449"/>
        <end position="477"/>
    </location>
</feature>
<dbReference type="InterPro" id="IPR023780">
    <property type="entry name" value="Chromo_domain"/>
</dbReference>
<dbReference type="InterPro" id="IPR056342">
    <property type="entry name" value="HTH_CHD6-9"/>
</dbReference>
<organism evidence="15 16">
    <name type="scientific">Glossina morsitans morsitans</name>
    <name type="common">Savannah tsetse fly</name>
    <dbReference type="NCBI Taxonomy" id="37546"/>
    <lineage>
        <taxon>Eukaryota</taxon>
        <taxon>Metazoa</taxon>
        <taxon>Ecdysozoa</taxon>
        <taxon>Arthropoda</taxon>
        <taxon>Hexapoda</taxon>
        <taxon>Insecta</taxon>
        <taxon>Pterygota</taxon>
        <taxon>Neoptera</taxon>
        <taxon>Endopterygota</taxon>
        <taxon>Diptera</taxon>
        <taxon>Brachycera</taxon>
        <taxon>Muscomorpha</taxon>
        <taxon>Hippoboscoidea</taxon>
        <taxon>Glossinidae</taxon>
        <taxon>Glossina</taxon>
    </lineage>
</organism>
<dbReference type="SMART" id="SM00592">
    <property type="entry name" value="BRK"/>
    <property type="match status" value="1"/>
</dbReference>
<dbReference type="Gene3D" id="3.40.50.10810">
    <property type="entry name" value="Tandem AAA-ATPase domain"/>
    <property type="match status" value="1"/>
</dbReference>
<feature type="compositionally biased region" description="Low complexity" evidence="11">
    <location>
        <begin position="3538"/>
        <end position="3562"/>
    </location>
</feature>
<feature type="region of interest" description="Disordered" evidence="11">
    <location>
        <begin position="3536"/>
        <end position="3562"/>
    </location>
</feature>
<feature type="compositionally biased region" description="Low complexity" evidence="11">
    <location>
        <begin position="164"/>
        <end position="207"/>
    </location>
</feature>
<feature type="region of interest" description="Disordered" evidence="11">
    <location>
        <begin position="1998"/>
        <end position="2033"/>
    </location>
</feature>
<feature type="compositionally biased region" description="Polar residues" evidence="11">
    <location>
        <begin position="489"/>
        <end position="498"/>
    </location>
</feature>
<feature type="compositionally biased region" description="Polar residues" evidence="11">
    <location>
        <begin position="254"/>
        <end position="267"/>
    </location>
</feature>
<keyword evidence="2" id="KW-0677">Repeat</keyword>
<feature type="region of interest" description="Disordered" evidence="11">
    <location>
        <begin position="5364"/>
        <end position="5385"/>
    </location>
</feature>
<evidence type="ECO:0000256" key="3">
    <source>
        <dbReference type="ARBA" id="ARBA00022741"/>
    </source>
</evidence>
<reference evidence="15" key="1">
    <citation type="submission" date="2025-05" db="UniProtKB">
        <authorList>
            <consortium name="EnsemblMetazoa"/>
        </authorList>
    </citation>
    <scope>IDENTIFICATION</scope>
    <source>
        <strain evidence="15">Yale</strain>
    </source>
</reference>
<feature type="compositionally biased region" description="Basic and acidic residues" evidence="11">
    <location>
        <begin position="3948"/>
        <end position="3995"/>
    </location>
</feature>
<feature type="region of interest" description="Disordered" evidence="11">
    <location>
        <begin position="5668"/>
        <end position="5799"/>
    </location>
</feature>
<keyword evidence="5" id="KW-0067">ATP-binding</keyword>
<evidence type="ECO:0000259" key="13">
    <source>
        <dbReference type="PROSITE" id="PS51192"/>
    </source>
</evidence>
<feature type="region of interest" description="Disordered" evidence="11">
    <location>
        <begin position="4596"/>
        <end position="4666"/>
    </location>
</feature>
<feature type="compositionally biased region" description="Polar residues" evidence="11">
    <location>
        <begin position="760"/>
        <end position="781"/>
    </location>
</feature>
<dbReference type="CDD" id="cd18793">
    <property type="entry name" value="SF2_C_SNF"/>
    <property type="match status" value="1"/>
</dbReference>
<feature type="region of interest" description="Disordered" evidence="11">
    <location>
        <begin position="1855"/>
        <end position="1931"/>
    </location>
</feature>
<feature type="region of interest" description="Disordered" evidence="11">
    <location>
        <begin position="2803"/>
        <end position="2844"/>
    </location>
</feature>
<feature type="compositionally biased region" description="Low complexity" evidence="11">
    <location>
        <begin position="837"/>
        <end position="864"/>
    </location>
</feature>
<feature type="region of interest" description="Disordered" evidence="11">
    <location>
        <begin position="3939"/>
        <end position="4006"/>
    </location>
</feature>
<proteinExistence type="predicted"/>